<dbReference type="SUPFAM" id="SSF46689">
    <property type="entry name" value="Homeodomain-like"/>
    <property type="match status" value="1"/>
</dbReference>
<dbReference type="InterPro" id="IPR009057">
    <property type="entry name" value="Homeodomain-like_sf"/>
</dbReference>
<dbReference type="PROSITE" id="PS01124">
    <property type="entry name" value="HTH_ARAC_FAMILY_2"/>
    <property type="match status" value="1"/>
</dbReference>
<reference evidence="5" key="2">
    <citation type="journal article" date="2021" name="PeerJ">
        <title>Extensive microbial diversity within the chicken gut microbiome revealed by metagenomics and culture.</title>
        <authorList>
            <person name="Gilroy R."/>
            <person name="Ravi A."/>
            <person name="Getino M."/>
            <person name="Pursley I."/>
            <person name="Horton D.L."/>
            <person name="Alikhan N.F."/>
            <person name="Baker D."/>
            <person name="Gharbi K."/>
            <person name="Hall N."/>
            <person name="Watson M."/>
            <person name="Adriaenssens E.M."/>
            <person name="Foster-Nyarko E."/>
            <person name="Jarju S."/>
            <person name="Secka A."/>
            <person name="Antonio M."/>
            <person name="Oren A."/>
            <person name="Chaudhuri R.R."/>
            <person name="La Ragione R."/>
            <person name="Hildebrand F."/>
            <person name="Pallen M.J."/>
        </authorList>
    </citation>
    <scope>NUCLEOTIDE SEQUENCE</scope>
    <source>
        <strain evidence="5">ChiSjej3B21-11622</strain>
    </source>
</reference>
<dbReference type="SUPFAM" id="SSF51215">
    <property type="entry name" value="Regulatory protein AraC"/>
    <property type="match status" value="1"/>
</dbReference>
<evidence type="ECO:0000256" key="1">
    <source>
        <dbReference type="ARBA" id="ARBA00023015"/>
    </source>
</evidence>
<dbReference type="InterPro" id="IPR014710">
    <property type="entry name" value="RmlC-like_jellyroll"/>
</dbReference>
<dbReference type="SMART" id="SM00342">
    <property type="entry name" value="HTH_ARAC"/>
    <property type="match status" value="1"/>
</dbReference>
<dbReference type="Pfam" id="PF02311">
    <property type="entry name" value="AraC_binding"/>
    <property type="match status" value="1"/>
</dbReference>
<comment type="caution">
    <text evidence="5">The sequence shown here is derived from an EMBL/GenBank/DDBJ whole genome shotgun (WGS) entry which is preliminary data.</text>
</comment>
<evidence type="ECO:0000313" key="6">
    <source>
        <dbReference type="Proteomes" id="UP000886886"/>
    </source>
</evidence>
<dbReference type="Proteomes" id="UP000886886">
    <property type="component" value="Unassembled WGS sequence"/>
</dbReference>
<proteinExistence type="predicted"/>
<evidence type="ECO:0000256" key="2">
    <source>
        <dbReference type="ARBA" id="ARBA00023125"/>
    </source>
</evidence>
<dbReference type="InterPro" id="IPR037923">
    <property type="entry name" value="HTH-like"/>
</dbReference>
<keyword evidence="2" id="KW-0238">DNA-binding</keyword>
<evidence type="ECO:0000313" key="5">
    <source>
        <dbReference type="EMBL" id="HIQ96917.1"/>
    </source>
</evidence>
<evidence type="ECO:0000259" key="4">
    <source>
        <dbReference type="PROSITE" id="PS01124"/>
    </source>
</evidence>
<dbReference type="Gene3D" id="2.60.120.10">
    <property type="entry name" value="Jelly Rolls"/>
    <property type="match status" value="1"/>
</dbReference>
<accession>A0A9D0ZVR7</accession>
<keyword evidence="1" id="KW-0805">Transcription regulation</keyword>
<name>A0A9D0ZVR7_9FIRM</name>
<protein>
    <submittedName>
        <fullName evidence="5">Helix-turn-helix domain-containing protein</fullName>
    </submittedName>
</protein>
<sequence>MEMLESLAKLMLQAPVRYQQAAERSLEYDTKKAAEAGLSLERYRMNLRQEKIRHMVQDCVFGENDDIILFADCVDAFNLHFDVESMRNRAKSGYLHDHDFFELFYVLKGYCYQYIDGREDIIQEGSICLMNLQAVHERVIPDKDTILLTVCIRSSVFDAPFLNMLREIPMFWNFFASSIGRKDHPGSCIHLQDTPNRELEIILYQMLRTYLMEDEISHTVVKCYLVPLLTEMARIRHIEELEPTSVAMIFPRNPSLDAVLRTIRDKCGMVTLQELADEYHFSLNYLSRLIRETTGKTFKELSSDYWIERAKSLLLCTSLGIEKIAELMGFSSRANFERRFKSLISISPAQYRQNN</sequence>
<dbReference type="GO" id="GO:0003700">
    <property type="term" value="F:DNA-binding transcription factor activity"/>
    <property type="evidence" value="ECO:0007669"/>
    <property type="project" value="InterPro"/>
</dbReference>
<dbReference type="PANTHER" id="PTHR43280">
    <property type="entry name" value="ARAC-FAMILY TRANSCRIPTIONAL REGULATOR"/>
    <property type="match status" value="1"/>
</dbReference>
<organism evidence="5 6">
    <name type="scientific">Candidatus Limivivens merdigallinarum</name>
    <dbReference type="NCBI Taxonomy" id="2840859"/>
    <lineage>
        <taxon>Bacteria</taxon>
        <taxon>Bacillati</taxon>
        <taxon>Bacillota</taxon>
        <taxon>Clostridia</taxon>
        <taxon>Lachnospirales</taxon>
        <taxon>Lachnospiraceae</taxon>
        <taxon>Lachnospiraceae incertae sedis</taxon>
        <taxon>Candidatus Limivivens</taxon>
    </lineage>
</organism>
<dbReference type="PANTHER" id="PTHR43280:SF28">
    <property type="entry name" value="HTH-TYPE TRANSCRIPTIONAL ACTIVATOR RHAS"/>
    <property type="match status" value="1"/>
</dbReference>
<dbReference type="GO" id="GO:0043565">
    <property type="term" value="F:sequence-specific DNA binding"/>
    <property type="evidence" value="ECO:0007669"/>
    <property type="project" value="InterPro"/>
</dbReference>
<reference evidence="5" key="1">
    <citation type="submission" date="2020-10" db="EMBL/GenBank/DDBJ databases">
        <authorList>
            <person name="Gilroy R."/>
        </authorList>
    </citation>
    <scope>NUCLEOTIDE SEQUENCE</scope>
    <source>
        <strain evidence="5">ChiSjej3B21-11622</strain>
    </source>
</reference>
<keyword evidence="3" id="KW-0804">Transcription</keyword>
<dbReference type="EMBL" id="DVFT01000149">
    <property type="protein sequence ID" value="HIQ96917.1"/>
    <property type="molecule type" value="Genomic_DNA"/>
</dbReference>
<dbReference type="AlphaFoldDB" id="A0A9D0ZVR7"/>
<evidence type="ECO:0000256" key="3">
    <source>
        <dbReference type="ARBA" id="ARBA00023163"/>
    </source>
</evidence>
<gene>
    <name evidence="5" type="ORF">IAB26_10170</name>
</gene>
<dbReference type="InterPro" id="IPR018060">
    <property type="entry name" value="HTH_AraC"/>
</dbReference>
<feature type="domain" description="HTH araC/xylS-type" evidence="4">
    <location>
        <begin position="253"/>
        <end position="354"/>
    </location>
</feature>
<dbReference type="Gene3D" id="1.10.10.60">
    <property type="entry name" value="Homeodomain-like"/>
    <property type="match status" value="2"/>
</dbReference>
<dbReference type="Pfam" id="PF12833">
    <property type="entry name" value="HTH_18"/>
    <property type="match status" value="1"/>
</dbReference>
<dbReference type="InterPro" id="IPR003313">
    <property type="entry name" value="AraC-bd"/>
</dbReference>